<gene>
    <name evidence="1" type="primary">WBGene00091124</name>
</gene>
<sequence length="151" mass="17269">MFYHRRHHPVAGAMVAGAVAGAVATAVVAVHHPVAAVVHHTTHSLSVYFFRIQKRIKQNRAMDGPALLERLPRELVWMIIDYVPESFFQLGDTSKMLRSQTHAYSLEPVKIKLVKQITFDFSVRNFRKSQGIDTFIQNENVEVLMRENTTR</sequence>
<accession>A0A2A6BH30</accession>
<accession>A0A8R1Y5J0</accession>
<dbReference type="AlphaFoldDB" id="A0A2A6BH30"/>
<keyword evidence="2" id="KW-1185">Reference proteome</keyword>
<dbReference type="Proteomes" id="UP000005239">
    <property type="component" value="Unassembled WGS sequence"/>
</dbReference>
<protein>
    <submittedName>
        <fullName evidence="1">Uncharacterized protein</fullName>
    </submittedName>
</protein>
<proteinExistence type="predicted"/>
<reference evidence="2" key="1">
    <citation type="journal article" date="2008" name="Nat. Genet.">
        <title>The Pristionchus pacificus genome provides a unique perspective on nematode lifestyle and parasitism.</title>
        <authorList>
            <person name="Dieterich C."/>
            <person name="Clifton S.W."/>
            <person name="Schuster L.N."/>
            <person name="Chinwalla A."/>
            <person name="Delehaunty K."/>
            <person name="Dinkelacker I."/>
            <person name="Fulton L."/>
            <person name="Fulton R."/>
            <person name="Godfrey J."/>
            <person name="Minx P."/>
            <person name="Mitreva M."/>
            <person name="Roeseler W."/>
            <person name="Tian H."/>
            <person name="Witte H."/>
            <person name="Yang S.P."/>
            <person name="Wilson R.K."/>
            <person name="Sommer R.J."/>
        </authorList>
    </citation>
    <scope>NUCLEOTIDE SEQUENCE [LARGE SCALE GENOMIC DNA]</scope>
    <source>
        <strain evidence="2">PS312</strain>
    </source>
</reference>
<dbReference type="EnsemblMetazoa" id="PPA01570.1">
    <property type="protein sequence ID" value="PPA01570.1"/>
    <property type="gene ID" value="WBGene00091124"/>
</dbReference>
<evidence type="ECO:0000313" key="2">
    <source>
        <dbReference type="Proteomes" id="UP000005239"/>
    </source>
</evidence>
<name>A0A2A6BH30_PRIPA</name>
<organism evidence="1 2">
    <name type="scientific">Pristionchus pacificus</name>
    <name type="common">Parasitic nematode worm</name>
    <dbReference type="NCBI Taxonomy" id="54126"/>
    <lineage>
        <taxon>Eukaryota</taxon>
        <taxon>Metazoa</taxon>
        <taxon>Ecdysozoa</taxon>
        <taxon>Nematoda</taxon>
        <taxon>Chromadorea</taxon>
        <taxon>Rhabditida</taxon>
        <taxon>Rhabditina</taxon>
        <taxon>Diplogasteromorpha</taxon>
        <taxon>Diplogasteroidea</taxon>
        <taxon>Neodiplogasteridae</taxon>
        <taxon>Pristionchus</taxon>
    </lineage>
</organism>
<evidence type="ECO:0000313" key="1">
    <source>
        <dbReference type="EnsemblMetazoa" id="PPA01570.1"/>
    </source>
</evidence>
<reference evidence="1" key="2">
    <citation type="submission" date="2022-06" db="UniProtKB">
        <authorList>
            <consortium name="EnsemblMetazoa"/>
        </authorList>
    </citation>
    <scope>IDENTIFICATION</scope>
    <source>
        <strain evidence="1">PS312</strain>
    </source>
</reference>